<dbReference type="GO" id="GO:0003677">
    <property type="term" value="F:DNA binding"/>
    <property type="evidence" value="ECO:0007669"/>
    <property type="project" value="InterPro"/>
</dbReference>
<evidence type="ECO:0000313" key="1">
    <source>
        <dbReference type="EnsemblMetazoa" id="ACOM029497-PA.1"/>
    </source>
</evidence>
<protein>
    <submittedName>
        <fullName evidence="1">Uncharacterized protein</fullName>
    </submittedName>
</protein>
<proteinExistence type="predicted"/>
<dbReference type="InterPro" id="IPR009679">
    <property type="entry name" value="Phage_186_CII-like"/>
</dbReference>
<sequence length="155" mass="17005">MKVAEAAHATVHDYKDTDHLAKAIGLKSAQMLRNKVNVSKDKSHHLSLQEAELLMKVTGNSRILDALASEFGGFFVPIPKAGRSGSLTIVNDISKMSKEFGSLIEEISVDIEDGVLTRNEFKRIEGEADKLRKALTLLIDDLFAMYEAGQSSSKD</sequence>
<organism evidence="1">
    <name type="scientific">Anopheles coluzzii</name>
    <name type="common">African malaria mosquito</name>
    <dbReference type="NCBI Taxonomy" id="1518534"/>
    <lineage>
        <taxon>Eukaryota</taxon>
        <taxon>Metazoa</taxon>
        <taxon>Ecdysozoa</taxon>
        <taxon>Arthropoda</taxon>
        <taxon>Hexapoda</taxon>
        <taxon>Insecta</taxon>
        <taxon>Pterygota</taxon>
        <taxon>Neoptera</taxon>
        <taxon>Endopterygota</taxon>
        <taxon>Diptera</taxon>
        <taxon>Nematocera</taxon>
        <taxon>Culicoidea</taxon>
        <taxon>Culicidae</taxon>
        <taxon>Anophelinae</taxon>
        <taxon>Anopheles</taxon>
    </lineage>
</organism>
<accession>A0A8W7PD89</accession>
<dbReference type="AlphaFoldDB" id="A0A8W7PD89"/>
<dbReference type="Pfam" id="PF06892">
    <property type="entry name" value="Phage_CP76"/>
    <property type="match status" value="1"/>
</dbReference>
<dbReference type="EnsemblMetazoa" id="ACOM029497-RA">
    <property type="protein sequence ID" value="ACOM029497-PA.1"/>
    <property type="gene ID" value="ACOM029497"/>
</dbReference>
<name>A0A8W7PD89_ANOCL</name>
<reference evidence="1" key="1">
    <citation type="submission" date="2022-08" db="UniProtKB">
        <authorList>
            <consortium name="EnsemblMetazoa"/>
        </authorList>
    </citation>
    <scope>IDENTIFICATION</scope>
</reference>
<dbReference type="Proteomes" id="UP000075882">
    <property type="component" value="Unassembled WGS sequence"/>
</dbReference>